<dbReference type="EMBL" id="BAED01000024">
    <property type="protein sequence ID" value="GAB04950.1"/>
    <property type="molecule type" value="Genomic_DNA"/>
</dbReference>
<dbReference type="Pfam" id="PF02518">
    <property type="entry name" value="HATPase_c"/>
    <property type="match status" value="1"/>
</dbReference>
<evidence type="ECO:0000256" key="13">
    <source>
        <dbReference type="SAM" id="Phobius"/>
    </source>
</evidence>
<gene>
    <name evidence="15" type="ORF">GOAMR_24_00750</name>
</gene>
<dbReference type="GO" id="GO:0000160">
    <property type="term" value="P:phosphorelay signal transduction system"/>
    <property type="evidence" value="ECO:0007669"/>
    <property type="project" value="UniProtKB-KW"/>
</dbReference>
<evidence type="ECO:0000256" key="10">
    <source>
        <dbReference type="ARBA" id="ARBA00023012"/>
    </source>
</evidence>
<dbReference type="InterPro" id="IPR029151">
    <property type="entry name" value="Sensor-like_sf"/>
</dbReference>
<evidence type="ECO:0000256" key="11">
    <source>
        <dbReference type="ARBA" id="ARBA00023136"/>
    </source>
</evidence>
<dbReference type="InterPro" id="IPR036890">
    <property type="entry name" value="HATPase_C_sf"/>
</dbReference>
<keyword evidence="7 13" id="KW-0812">Transmembrane</keyword>
<dbReference type="eggNOG" id="COG3290">
    <property type="taxonomic scope" value="Bacteria"/>
</dbReference>
<organism evidence="15 16">
    <name type="scientific">Gordonia amarae NBRC 15530</name>
    <dbReference type="NCBI Taxonomy" id="1075090"/>
    <lineage>
        <taxon>Bacteria</taxon>
        <taxon>Bacillati</taxon>
        <taxon>Actinomycetota</taxon>
        <taxon>Actinomycetes</taxon>
        <taxon>Mycobacteriales</taxon>
        <taxon>Gordoniaceae</taxon>
        <taxon>Gordonia</taxon>
    </lineage>
</organism>
<reference evidence="15 16" key="1">
    <citation type="submission" date="2011-11" db="EMBL/GenBank/DDBJ databases">
        <title>Whole genome shotgun sequence of Gordonia amarae NBRC 15530.</title>
        <authorList>
            <person name="Takarada H."/>
            <person name="Hosoyama A."/>
            <person name="Tsuchikane K."/>
            <person name="Katsumata H."/>
            <person name="Yamazaki S."/>
            <person name="Fujita N."/>
        </authorList>
    </citation>
    <scope>NUCLEOTIDE SEQUENCE [LARGE SCALE GENOMIC DNA]</scope>
    <source>
        <strain evidence="15 16">NBRC 15530</strain>
    </source>
</reference>
<evidence type="ECO:0000256" key="8">
    <source>
        <dbReference type="ARBA" id="ARBA00022777"/>
    </source>
</evidence>
<keyword evidence="10" id="KW-0902">Two-component regulatory system</keyword>
<dbReference type="PROSITE" id="PS50109">
    <property type="entry name" value="HIS_KIN"/>
    <property type="match status" value="1"/>
</dbReference>
<dbReference type="SUPFAM" id="SSF55874">
    <property type="entry name" value="ATPase domain of HSP90 chaperone/DNA topoisomerase II/histidine kinase"/>
    <property type="match status" value="1"/>
</dbReference>
<evidence type="ECO:0000259" key="14">
    <source>
        <dbReference type="PROSITE" id="PS50109"/>
    </source>
</evidence>
<dbReference type="SUPFAM" id="SSF103190">
    <property type="entry name" value="Sensory domain-like"/>
    <property type="match status" value="1"/>
</dbReference>
<sequence length="533" mass="55932">MRRLVPRTLAGQSIAAALMVVVVIVVGAVALAAVDARRDADSTARKEVTAVALSLAEMPATARALASERPSEVLQAISERVRSKTGVAFITIMGPDGTRYTHTNPERIGEKYLGSTAQALAGHVYTETYTGTLGPSIRTIAPVVDDERVVGMVAVGITQRTLAQGWRSQLPLIVEIALAALIAAFVGLWLVRRRLLRATGGLPPRDLRIMYEHHDAVLHAVREGLLVIEDGRIVLINDEASRLLGDLAPDLSGAPDFLRDAGPVLEDELVAYRGRVLVVNRAEVPGRSVSSVVTVRDRTELSEAMGELDSMTRFAEALRSQAHESANRMHTIVAMIELGRADDAAAMATTELELSQHLIDTMTEAVHEPALVALLLGKSAQASERGIAFTLTEDSQLDDAETAVLTPRDLVTVVGNLVDNALDAAADDPWVEVSVSGGSSGVRIVVADSGPGMDPDTFAAARQRGFSTKSGGDDLGRGLGLALVAQVVAAHGGELRAENTYGSVVTADIPAHPAGPVSGTPVTPGTAAGGGVR</sequence>
<feature type="transmembrane region" description="Helical" evidence="13">
    <location>
        <begin position="170"/>
        <end position="191"/>
    </location>
</feature>
<keyword evidence="8 15" id="KW-0418">Kinase</keyword>
<dbReference type="AlphaFoldDB" id="G7GMX5"/>
<evidence type="ECO:0000313" key="16">
    <source>
        <dbReference type="Proteomes" id="UP000006023"/>
    </source>
</evidence>
<evidence type="ECO:0000256" key="2">
    <source>
        <dbReference type="ARBA" id="ARBA00004651"/>
    </source>
</evidence>
<comment type="catalytic activity">
    <reaction evidence="1">
        <text>ATP + protein L-histidine = ADP + protein N-phospho-L-histidine.</text>
        <dbReference type="EC" id="2.7.13.3"/>
    </reaction>
</comment>
<keyword evidence="4" id="KW-1003">Cell membrane</keyword>
<evidence type="ECO:0000256" key="1">
    <source>
        <dbReference type="ARBA" id="ARBA00000085"/>
    </source>
</evidence>
<dbReference type="Gene3D" id="3.30.450.20">
    <property type="entry name" value="PAS domain"/>
    <property type="match status" value="1"/>
</dbReference>
<keyword evidence="11 13" id="KW-0472">Membrane</keyword>
<feature type="region of interest" description="Disordered" evidence="12">
    <location>
        <begin position="512"/>
        <end position="533"/>
    </location>
</feature>
<dbReference type="GO" id="GO:0005886">
    <property type="term" value="C:plasma membrane"/>
    <property type="evidence" value="ECO:0007669"/>
    <property type="project" value="UniProtKB-SubCell"/>
</dbReference>
<dbReference type="PANTHER" id="PTHR44936:SF9">
    <property type="entry name" value="SENSOR PROTEIN CREC"/>
    <property type="match status" value="1"/>
</dbReference>
<dbReference type="GO" id="GO:0004673">
    <property type="term" value="F:protein histidine kinase activity"/>
    <property type="evidence" value="ECO:0007669"/>
    <property type="project" value="UniProtKB-EC"/>
</dbReference>
<dbReference type="InterPro" id="IPR050980">
    <property type="entry name" value="2C_sensor_his_kinase"/>
</dbReference>
<feature type="domain" description="Histidine kinase" evidence="14">
    <location>
        <begin position="292"/>
        <end position="513"/>
    </location>
</feature>
<evidence type="ECO:0000256" key="12">
    <source>
        <dbReference type="SAM" id="MobiDB-lite"/>
    </source>
</evidence>
<dbReference type="InterPro" id="IPR005467">
    <property type="entry name" value="His_kinase_dom"/>
</dbReference>
<evidence type="ECO:0000256" key="3">
    <source>
        <dbReference type="ARBA" id="ARBA00012438"/>
    </source>
</evidence>
<keyword evidence="6" id="KW-0808">Transferase</keyword>
<dbReference type="PRINTS" id="PR00344">
    <property type="entry name" value="BCTRLSENSOR"/>
</dbReference>
<dbReference type="Pfam" id="PF17203">
    <property type="entry name" value="sCache_3_2"/>
    <property type="match status" value="1"/>
</dbReference>
<evidence type="ECO:0000256" key="7">
    <source>
        <dbReference type="ARBA" id="ARBA00022692"/>
    </source>
</evidence>
<dbReference type="InterPro" id="IPR004358">
    <property type="entry name" value="Sig_transdc_His_kin-like_C"/>
</dbReference>
<name>G7GMX5_9ACTN</name>
<comment type="subcellular location">
    <subcellularLocation>
        <location evidence="2">Cell membrane</location>
        <topology evidence="2">Multi-pass membrane protein</topology>
    </subcellularLocation>
</comment>
<dbReference type="InterPro" id="IPR033463">
    <property type="entry name" value="sCache_3"/>
</dbReference>
<dbReference type="STRING" id="1075090.GOAMR_24_00750"/>
<keyword evidence="9 13" id="KW-1133">Transmembrane helix</keyword>
<dbReference type="SMART" id="SM00387">
    <property type="entry name" value="HATPase_c"/>
    <property type="match status" value="1"/>
</dbReference>
<evidence type="ECO:0000256" key="6">
    <source>
        <dbReference type="ARBA" id="ARBA00022679"/>
    </source>
</evidence>
<dbReference type="EC" id="2.7.13.3" evidence="3"/>
<protein>
    <recommendedName>
        <fullName evidence="3">histidine kinase</fullName>
        <ecNumber evidence="3">2.7.13.3</ecNumber>
    </recommendedName>
</protein>
<evidence type="ECO:0000256" key="4">
    <source>
        <dbReference type="ARBA" id="ARBA00022475"/>
    </source>
</evidence>
<dbReference type="PANTHER" id="PTHR44936">
    <property type="entry name" value="SENSOR PROTEIN CREC"/>
    <property type="match status" value="1"/>
</dbReference>
<keyword evidence="16" id="KW-1185">Reference proteome</keyword>
<dbReference type="Gene3D" id="3.30.565.10">
    <property type="entry name" value="Histidine kinase-like ATPase, C-terminal domain"/>
    <property type="match status" value="1"/>
</dbReference>
<evidence type="ECO:0000256" key="9">
    <source>
        <dbReference type="ARBA" id="ARBA00022989"/>
    </source>
</evidence>
<comment type="caution">
    <text evidence="15">The sequence shown here is derived from an EMBL/GenBank/DDBJ whole genome shotgun (WGS) entry which is preliminary data.</text>
</comment>
<evidence type="ECO:0000256" key="5">
    <source>
        <dbReference type="ARBA" id="ARBA00022553"/>
    </source>
</evidence>
<proteinExistence type="predicted"/>
<accession>G7GMX5</accession>
<dbReference type="Proteomes" id="UP000006023">
    <property type="component" value="Unassembled WGS sequence"/>
</dbReference>
<evidence type="ECO:0000313" key="15">
    <source>
        <dbReference type="EMBL" id="GAB04950.1"/>
    </source>
</evidence>
<keyword evidence="5" id="KW-0597">Phosphoprotein</keyword>
<dbReference type="InterPro" id="IPR003594">
    <property type="entry name" value="HATPase_dom"/>
</dbReference>
<feature type="transmembrane region" description="Helical" evidence="13">
    <location>
        <begin position="12"/>
        <end position="36"/>
    </location>
</feature>